<feature type="compositionally biased region" description="Basic and acidic residues" evidence="1">
    <location>
        <begin position="882"/>
        <end position="896"/>
    </location>
</feature>
<feature type="compositionally biased region" description="Basic and acidic residues" evidence="1">
    <location>
        <begin position="98"/>
        <end position="109"/>
    </location>
</feature>
<feature type="compositionally biased region" description="Basic and acidic residues" evidence="1">
    <location>
        <begin position="1092"/>
        <end position="1107"/>
    </location>
</feature>
<accession>A0A336M972</accession>
<feature type="compositionally biased region" description="Basic residues" evidence="1">
    <location>
        <begin position="901"/>
        <end position="911"/>
    </location>
</feature>
<evidence type="ECO:0000313" key="2">
    <source>
        <dbReference type="EMBL" id="SSX25841.1"/>
    </source>
</evidence>
<feature type="compositionally biased region" description="Basic and acidic residues" evidence="1">
    <location>
        <begin position="850"/>
        <end position="862"/>
    </location>
</feature>
<feature type="region of interest" description="Disordered" evidence="1">
    <location>
        <begin position="839"/>
        <end position="862"/>
    </location>
</feature>
<feature type="compositionally biased region" description="Polar residues" evidence="1">
    <location>
        <begin position="283"/>
        <end position="307"/>
    </location>
</feature>
<feature type="compositionally biased region" description="Polar residues" evidence="1">
    <location>
        <begin position="8"/>
        <end position="29"/>
    </location>
</feature>
<feature type="region of interest" description="Disordered" evidence="1">
    <location>
        <begin position="83"/>
        <end position="137"/>
    </location>
</feature>
<feature type="compositionally biased region" description="Polar residues" evidence="1">
    <location>
        <begin position="951"/>
        <end position="960"/>
    </location>
</feature>
<feature type="region of interest" description="Disordered" evidence="1">
    <location>
        <begin position="951"/>
        <end position="1119"/>
    </location>
</feature>
<feature type="region of interest" description="Disordered" evidence="1">
    <location>
        <begin position="882"/>
        <end position="936"/>
    </location>
</feature>
<feature type="compositionally biased region" description="Basic and acidic residues" evidence="1">
    <location>
        <begin position="714"/>
        <end position="768"/>
    </location>
</feature>
<feature type="region of interest" description="Disordered" evidence="1">
    <location>
        <begin position="1225"/>
        <end position="1270"/>
    </location>
</feature>
<feature type="compositionally biased region" description="Basic and acidic residues" evidence="1">
    <location>
        <begin position="979"/>
        <end position="1004"/>
    </location>
</feature>
<feature type="compositionally biased region" description="Basic and acidic residues" evidence="1">
    <location>
        <begin position="265"/>
        <end position="282"/>
    </location>
</feature>
<gene>
    <name evidence="2" type="primary">CSON012803</name>
</gene>
<evidence type="ECO:0000256" key="1">
    <source>
        <dbReference type="SAM" id="MobiDB-lite"/>
    </source>
</evidence>
<name>A0A336M972_CULSO</name>
<dbReference type="VEuPathDB" id="VectorBase:CSON012803"/>
<feature type="region of interest" description="Disordered" evidence="1">
    <location>
        <begin position="1"/>
        <end position="36"/>
    </location>
</feature>
<feature type="compositionally biased region" description="Basic and acidic residues" evidence="1">
    <location>
        <begin position="1172"/>
        <end position="1190"/>
    </location>
</feature>
<feature type="region of interest" description="Disordered" evidence="1">
    <location>
        <begin position="1153"/>
        <end position="1204"/>
    </location>
</feature>
<organism evidence="2">
    <name type="scientific">Culicoides sonorensis</name>
    <name type="common">Biting midge</name>
    <dbReference type="NCBI Taxonomy" id="179676"/>
    <lineage>
        <taxon>Eukaryota</taxon>
        <taxon>Metazoa</taxon>
        <taxon>Ecdysozoa</taxon>
        <taxon>Arthropoda</taxon>
        <taxon>Hexapoda</taxon>
        <taxon>Insecta</taxon>
        <taxon>Pterygota</taxon>
        <taxon>Neoptera</taxon>
        <taxon>Endopterygota</taxon>
        <taxon>Diptera</taxon>
        <taxon>Nematocera</taxon>
        <taxon>Chironomoidea</taxon>
        <taxon>Ceratopogonidae</taxon>
        <taxon>Ceratopogoninae</taxon>
        <taxon>Culicoides</taxon>
        <taxon>Monoculicoides</taxon>
    </lineage>
</organism>
<feature type="compositionally biased region" description="Low complexity" evidence="1">
    <location>
        <begin position="160"/>
        <end position="170"/>
    </location>
</feature>
<feature type="region of interest" description="Disordered" evidence="1">
    <location>
        <begin position="714"/>
        <end position="772"/>
    </location>
</feature>
<proteinExistence type="predicted"/>
<sequence>MPVVASMKPSNTDASVQRTDSQRSQSNGPRVSFNKDVHVKKIGRRLSDPLEVSFHPNIRRELPSDLSDKALRREAALVLSQADAVKKGQHITLARTSSDPKRRKEDKSNRFCSLPTRGKPLGRSASDASSKKSKRPSIFNFFALKKNEYNIDEEEKKTETNNNNSIVNNNKKVTRSKSDVGSGSITRHDFRRSPRKKHDDTEELSMLKKNPQLSPIIEDTNRDDYFEDKKDQTDSDKQRQSNSRTPESKTFFGQEPNSFTSSHTKKVEDSKQQSDQENKDSNRPVNLTENLGPSFSETLENMHSSQLPPEKPPLTKGMKVPRMVKRLSMEKLSPPPPGVKAFSYLSPRTSPNAEDEDRKIVYAEVICTKDEKDKRDQFRSNQFEKKPVEEFKNGEIDEPDYYRNANTRYDNKPYTNGFSKHYDDDDFDLTPNKLTPAERFAAKYKTAISYSTENLLKSQMDEEDFEVIKPSIRDLPPEKPPINSWELGRRGQADGKEYYPEFNELSNRREELYSRIKSRINSNNVRETVTSSQQVTTTTNGFTSSYTPNQIQVRRNLSKEFLNADTDDVDFNKNIRGKYSLTETNKHSLNGNAFKSHFETHQSEIKSNKYTFDDSNDDSSQINKYIVTKSPLREPSPKREIFDSRHTRNHTTNITVNASEASAKTRYKSQEKEQKTNFTNSLGRKKKQNTILNGKSLPLSPEKLIHVTEKFLKKERRHTDESTRSQYLHRERSIDDGSRFDPRIDKYNTTERKNRSQTVEDQKVDKRFGSLGRMKQILMGNGNNNNKKSKKNNENIVPNSQEIFVSDDEMRSRYREYRGQSGGYERENVVEVQEIANRRRLSTPRSSPVVHRELIRKESDEPKQQIKTSWFKSLDRLSRKKNASKENLDTVQRDRSASPFKRSKSPGKPKLRFFGDSDVESSISKGKTTERVRKATPFTLTKSNKVYSKSAFNLNSTGSNDSKERRSDEHSSRSASLYDLDKTVDRKMRQRERVSRSRELHNISEDISTSENEHSTFKGTKYGSDFKLKQRRGHSSSSERAVPLKTDYNRTRQHHSVDSYDEDNGRHMSSDRRTSSRDVSRERQSMSPLRYSYEHELAPKGSGDYRKPPLGPPKPARNFMRQKEIERIQDSSGTEGELSQHSVVYLHATTVGDIPPQTYIPPSRSTSKSASRSRDDLSNGPDRTDGRIEPMTKTVSRSISMLAPWRPKHMSEGYEIDYSKRQTRKYVVPSQNSTSTLPKPQKSNGLFSSKDKSSGRTMSSSPKKYSTVDRKYRAQDEFEPTYRSGYDLDRYRSSPVGGYNHSKIISYILQSNQVKQI</sequence>
<protein>
    <submittedName>
        <fullName evidence="2">CSON012803 protein</fullName>
    </submittedName>
</protein>
<feature type="region of interest" description="Disordered" evidence="1">
    <location>
        <begin position="153"/>
        <end position="317"/>
    </location>
</feature>
<feature type="compositionally biased region" description="Basic and acidic residues" evidence="1">
    <location>
        <begin position="1047"/>
        <end position="1084"/>
    </location>
</feature>
<feature type="compositionally biased region" description="Polar residues" evidence="1">
    <location>
        <begin position="1255"/>
        <end position="1264"/>
    </location>
</feature>
<dbReference type="EMBL" id="UFQT01000621">
    <property type="protein sequence ID" value="SSX25841.1"/>
    <property type="molecule type" value="Genomic_DNA"/>
</dbReference>
<feature type="compositionally biased region" description="Basic and acidic residues" evidence="1">
    <location>
        <begin position="961"/>
        <end position="972"/>
    </location>
</feature>
<reference evidence="2" key="1">
    <citation type="submission" date="2018-07" db="EMBL/GenBank/DDBJ databases">
        <authorList>
            <person name="Quirk P.G."/>
            <person name="Krulwich T.A."/>
        </authorList>
    </citation>
    <scope>NUCLEOTIDE SEQUENCE</scope>
</reference>
<feature type="compositionally biased region" description="Polar residues" evidence="1">
    <location>
        <begin position="1229"/>
        <end position="1247"/>
    </location>
</feature>
<feature type="compositionally biased region" description="Basic and acidic residues" evidence="1">
    <location>
        <begin position="186"/>
        <end position="200"/>
    </location>
</feature>
<feature type="compositionally biased region" description="Basic and acidic residues" evidence="1">
    <location>
        <begin position="219"/>
        <end position="239"/>
    </location>
</feature>